<dbReference type="InterPro" id="IPR023393">
    <property type="entry name" value="START-like_dom_sf"/>
</dbReference>
<gene>
    <name evidence="3" type="ORF">FVP33_09895</name>
</gene>
<dbReference type="Gene3D" id="3.30.530.20">
    <property type="match status" value="1"/>
</dbReference>
<reference evidence="3 4" key="1">
    <citation type="submission" date="2019-08" db="EMBL/GenBank/DDBJ databases">
        <title>Bacterial whole genome sequence for Glaciihabitans sp. CHu50b-6-2.</title>
        <authorList>
            <person name="Jin L."/>
        </authorList>
    </citation>
    <scope>NUCLEOTIDE SEQUENCE [LARGE SCALE GENOMIC DNA]</scope>
    <source>
        <strain evidence="3 4">CHu50b-6-2</strain>
    </source>
</reference>
<accession>A0A5C8UPV1</accession>
<protein>
    <submittedName>
        <fullName evidence="3">SRPBCC domain-containing protein</fullName>
    </submittedName>
</protein>
<sequence>MTGDKGTNSTGKTKDAGWEVGVRETVTAPLAVVWDYLLGDGLAVWLGETTLTLEKGARYETRDAVVGEVRSYTPNAKIRLTWRPDDWPHDTTLQLTVREAATGTTIGIHHEQLADRDERRMMLGHWKNVIWQLTAPFVKSSTLS</sequence>
<evidence type="ECO:0000259" key="2">
    <source>
        <dbReference type="Pfam" id="PF08327"/>
    </source>
</evidence>
<dbReference type="Pfam" id="PF08327">
    <property type="entry name" value="AHSA1"/>
    <property type="match status" value="1"/>
</dbReference>
<dbReference type="EMBL" id="VRMG01000007">
    <property type="protein sequence ID" value="TXN30319.1"/>
    <property type="molecule type" value="Genomic_DNA"/>
</dbReference>
<evidence type="ECO:0000256" key="1">
    <source>
        <dbReference type="ARBA" id="ARBA00006817"/>
    </source>
</evidence>
<dbReference type="InterPro" id="IPR013538">
    <property type="entry name" value="ASHA1/2-like_C"/>
</dbReference>
<organism evidence="3 4">
    <name type="scientific">Lacisediminihabitans profunda</name>
    <dbReference type="NCBI Taxonomy" id="2594790"/>
    <lineage>
        <taxon>Bacteria</taxon>
        <taxon>Bacillati</taxon>
        <taxon>Actinomycetota</taxon>
        <taxon>Actinomycetes</taxon>
        <taxon>Micrococcales</taxon>
        <taxon>Microbacteriaceae</taxon>
        <taxon>Lacisediminihabitans</taxon>
    </lineage>
</organism>
<comment type="similarity">
    <text evidence="1">Belongs to the AHA1 family.</text>
</comment>
<dbReference type="RefSeq" id="WP_147783503.1">
    <property type="nucleotide sequence ID" value="NZ_VRMG01000007.1"/>
</dbReference>
<comment type="caution">
    <text evidence="3">The sequence shown here is derived from an EMBL/GenBank/DDBJ whole genome shotgun (WGS) entry which is preliminary data.</text>
</comment>
<dbReference type="Proteomes" id="UP000321379">
    <property type="component" value="Unassembled WGS sequence"/>
</dbReference>
<feature type="domain" description="Activator of Hsp90 ATPase homologue 1/2-like C-terminal" evidence="2">
    <location>
        <begin position="28"/>
        <end position="135"/>
    </location>
</feature>
<proteinExistence type="inferred from homology"/>
<evidence type="ECO:0000313" key="4">
    <source>
        <dbReference type="Proteomes" id="UP000321379"/>
    </source>
</evidence>
<evidence type="ECO:0000313" key="3">
    <source>
        <dbReference type="EMBL" id="TXN30319.1"/>
    </source>
</evidence>
<dbReference type="AlphaFoldDB" id="A0A5C8UPV1"/>
<name>A0A5C8UPV1_9MICO</name>
<dbReference type="SUPFAM" id="SSF55961">
    <property type="entry name" value="Bet v1-like"/>
    <property type="match status" value="1"/>
</dbReference>
<keyword evidence="4" id="KW-1185">Reference proteome</keyword>